<dbReference type="EMBL" id="QXQA01000002">
    <property type="protein sequence ID" value="RIX59720.1"/>
    <property type="molecule type" value="Genomic_DNA"/>
</dbReference>
<keyword evidence="11 14" id="KW-1133">Transmembrane helix</keyword>
<dbReference type="InterPro" id="IPR003660">
    <property type="entry name" value="HAMP_dom"/>
</dbReference>
<keyword evidence="9 17" id="KW-0418">Kinase</keyword>
<comment type="caution">
    <text evidence="17">The sequence shown here is derived from an EMBL/GenBank/DDBJ whole genome shotgun (WGS) entry which is preliminary data.</text>
</comment>
<proteinExistence type="predicted"/>
<keyword evidence="4" id="KW-1003">Cell membrane</keyword>
<dbReference type="InterPro" id="IPR036890">
    <property type="entry name" value="HATPase_C_sf"/>
</dbReference>
<evidence type="ECO:0000256" key="5">
    <source>
        <dbReference type="ARBA" id="ARBA00022553"/>
    </source>
</evidence>
<dbReference type="InterPro" id="IPR004358">
    <property type="entry name" value="Sig_transdc_His_kin-like_C"/>
</dbReference>
<evidence type="ECO:0000256" key="2">
    <source>
        <dbReference type="ARBA" id="ARBA00004651"/>
    </source>
</evidence>
<evidence type="ECO:0000256" key="6">
    <source>
        <dbReference type="ARBA" id="ARBA00022679"/>
    </source>
</evidence>
<dbReference type="PRINTS" id="PR00344">
    <property type="entry name" value="BCTRLSENSOR"/>
</dbReference>
<evidence type="ECO:0000256" key="7">
    <source>
        <dbReference type="ARBA" id="ARBA00022692"/>
    </source>
</evidence>
<dbReference type="InterPro" id="IPR003594">
    <property type="entry name" value="HATPase_dom"/>
</dbReference>
<comment type="subcellular location">
    <subcellularLocation>
        <location evidence="2">Cell membrane</location>
        <topology evidence="2">Multi-pass membrane protein</topology>
    </subcellularLocation>
</comment>
<dbReference type="CDD" id="cd06225">
    <property type="entry name" value="HAMP"/>
    <property type="match status" value="1"/>
</dbReference>
<organism evidence="17 18">
    <name type="scientific">Paenibacillus nanensis</name>
    <dbReference type="NCBI Taxonomy" id="393251"/>
    <lineage>
        <taxon>Bacteria</taxon>
        <taxon>Bacillati</taxon>
        <taxon>Bacillota</taxon>
        <taxon>Bacilli</taxon>
        <taxon>Bacillales</taxon>
        <taxon>Paenibacillaceae</taxon>
        <taxon>Paenibacillus</taxon>
    </lineage>
</organism>
<dbReference type="GO" id="GO:0000155">
    <property type="term" value="F:phosphorelay sensor kinase activity"/>
    <property type="evidence" value="ECO:0007669"/>
    <property type="project" value="InterPro"/>
</dbReference>
<dbReference type="OrthoDB" id="9776552at2"/>
<protein>
    <recommendedName>
        <fullName evidence="3">histidine kinase</fullName>
        <ecNumber evidence="3">2.7.13.3</ecNumber>
    </recommendedName>
</protein>
<evidence type="ECO:0000313" key="18">
    <source>
        <dbReference type="Proteomes" id="UP000266482"/>
    </source>
</evidence>
<evidence type="ECO:0000256" key="1">
    <source>
        <dbReference type="ARBA" id="ARBA00000085"/>
    </source>
</evidence>
<evidence type="ECO:0000259" key="16">
    <source>
        <dbReference type="PROSITE" id="PS50885"/>
    </source>
</evidence>
<dbReference type="SUPFAM" id="SSF55874">
    <property type="entry name" value="ATPase domain of HSP90 chaperone/DNA topoisomerase II/histidine kinase"/>
    <property type="match status" value="1"/>
</dbReference>
<keyword evidence="10" id="KW-0067">ATP-binding</keyword>
<dbReference type="PANTHER" id="PTHR34220">
    <property type="entry name" value="SENSOR HISTIDINE KINASE YPDA"/>
    <property type="match status" value="1"/>
</dbReference>
<evidence type="ECO:0000256" key="12">
    <source>
        <dbReference type="ARBA" id="ARBA00023012"/>
    </source>
</evidence>
<sequence length="590" mass="66644">MVYSSLTIVSFCTLALLVYEYSASSLRQKELAGQAETVDSLARYLDSQMDDSQDIILQLYQNQALLSDMLYFLRHDIQLYIQYRFNRYIASNSSEDRNVETFIRSHMERNNDIMQIALYSRDQSFLFLFNSNKTQKLRELGDEEAAAARAIEAMGNQRTISTQALGIADSLELQAADAEGAYTYAFELNDPNTLQNVGALLVTYSRAGLSRLTEMTANEGIGSYLVVLPDGRVAFDSSEQYSGQIYPSSHERITVPGAAKLENGAYVTSLRTSKSDLIVIGLIPSAELENRYASFRRNVILSTAAGIAVTILFSYFTVYRYARRTRTIVKAMKQAQQGNLSVRVPTGRNDELDEIADRFNRMCEELLRYINQVYVSEIKQKHAELVAFQAQINPHFLYNTLEAIRMRALTQGAADVGEMAYVLGSLFRYAVKSETLVTIEDEAEYSKQFLELYRIRYRDKLSYSIEIDNDVKHYRIFKLSLQPLIENAVVHGIRPSKPGNKISIKARREEDAILLELADNGRGMNEEKLTRVRLALEGHEGPGGSASLGLRSVHERIRLTYGERYGLRLASEPDGGTVVRLYLPYGKENG</sequence>
<dbReference type="SUPFAM" id="SSF158472">
    <property type="entry name" value="HAMP domain-like"/>
    <property type="match status" value="1"/>
</dbReference>
<dbReference type="GO" id="GO:0005524">
    <property type="term" value="F:ATP binding"/>
    <property type="evidence" value="ECO:0007669"/>
    <property type="project" value="UniProtKB-KW"/>
</dbReference>
<feature type="domain" description="HAMP" evidence="16">
    <location>
        <begin position="319"/>
        <end position="371"/>
    </location>
</feature>
<reference evidence="17 18" key="1">
    <citation type="submission" date="2018-09" db="EMBL/GenBank/DDBJ databases">
        <title>Paenibacillus aracenensis nov. sp. isolated from a cave in southern Spain.</title>
        <authorList>
            <person name="Jurado V."/>
            <person name="Gutierrez-Patricio S."/>
            <person name="Gonzalez-Pimentel J.L."/>
            <person name="Miller A.Z."/>
            <person name="Laiz L."/>
            <person name="Saiz-Jimenez C."/>
        </authorList>
    </citation>
    <scope>NUCLEOTIDE SEQUENCE [LARGE SCALE GENOMIC DNA]</scope>
    <source>
        <strain evidence="17 18">DSM 22867</strain>
    </source>
</reference>
<dbReference type="Gene3D" id="3.30.565.10">
    <property type="entry name" value="Histidine kinase-like ATPase, C-terminal domain"/>
    <property type="match status" value="1"/>
</dbReference>
<name>A0A3A1VQF5_9BACL</name>
<evidence type="ECO:0000256" key="8">
    <source>
        <dbReference type="ARBA" id="ARBA00022741"/>
    </source>
</evidence>
<keyword evidence="13 14" id="KW-0472">Membrane</keyword>
<dbReference type="AlphaFoldDB" id="A0A3A1VQF5"/>
<keyword evidence="8" id="KW-0547">Nucleotide-binding</keyword>
<evidence type="ECO:0000256" key="4">
    <source>
        <dbReference type="ARBA" id="ARBA00022475"/>
    </source>
</evidence>
<dbReference type="PANTHER" id="PTHR34220:SF11">
    <property type="entry name" value="SENSOR PROTEIN KINASE HPTS"/>
    <property type="match status" value="1"/>
</dbReference>
<feature type="domain" description="Histidine kinase" evidence="15">
    <location>
        <begin position="481"/>
        <end position="587"/>
    </location>
</feature>
<gene>
    <name evidence="17" type="ORF">D3P08_06230</name>
</gene>
<dbReference type="Pfam" id="PF02518">
    <property type="entry name" value="HATPase_c"/>
    <property type="match status" value="1"/>
</dbReference>
<evidence type="ECO:0000256" key="9">
    <source>
        <dbReference type="ARBA" id="ARBA00022777"/>
    </source>
</evidence>
<keyword evidence="6" id="KW-0808">Transferase</keyword>
<dbReference type="PROSITE" id="PS50109">
    <property type="entry name" value="HIS_KIN"/>
    <property type="match status" value="1"/>
</dbReference>
<dbReference type="SMART" id="SM00304">
    <property type="entry name" value="HAMP"/>
    <property type="match status" value="1"/>
</dbReference>
<evidence type="ECO:0000256" key="10">
    <source>
        <dbReference type="ARBA" id="ARBA00022840"/>
    </source>
</evidence>
<keyword evidence="18" id="KW-1185">Reference proteome</keyword>
<evidence type="ECO:0000256" key="13">
    <source>
        <dbReference type="ARBA" id="ARBA00023136"/>
    </source>
</evidence>
<dbReference type="RefSeq" id="WP_119598552.1">
    <property type="nucleotide sequence ID" value="NZ_QXQA01000002.1"/>
</dbReference>
<dbReference type="EC" id="2.7.13.3" evidence="3"/>
<dbReference type="Gene3D" id="6.10.340.10">
    <property type="match status" value="1"/>
</dbReference>
<dbReference type="Pfam" id="PF06580">
    <property type="entry name" value="His_kinase"/>
    <property type="match status" value="1"/>
</dbReference>
<dbReference type="GO" id="GO:0005886">
    <property type="term" value="C:plasma membrane"/>
    <property type="evidence" value="ECO:0007669"/>
    <property type="project" value="UniProtKB-SubCell"/>
</dbReference>
<dbReference type="InterPro" id="IPR005467">
    <property type="entry name" value="His_kinase_dom"/>
</dbReference>
<dbReference type="InterPro" id="IPR010559">
    <property type="entry name" value="Sig_transdc_His_kin_internal"/>
</dbReference>
<dbReference type="PROSITE" id="PS50885">
    <property type="entry name" value="HAMP"/>
    <property type="match status" value="1"/>
</dbReference>
<dbReference type="Proteomes" id="UP000266482">
    <property type="component" value="Unassembled WGS sequence"/>
</dbReference>
<keyword evidence="5" id="KW-0597">Phosphoprotein</keyword>
<evidence type="ECO:0000259" key="15">
    <source>
        <dbReference type="PROSITE" id="PS50109"/>
    </source>
</evidence>
<dbReference type="Pfam" id="PF00672">
    <property type="entry name" value="HAMP"/>
    <property type="match status" value="1"/>
</dbReference>
<keyword evidence="7 14" id="KW-0812">Transmembrane</keyword>
<feature type="transmembrane region" description="Helical" evidence="14">
    <location>
        <begin position="299"/>
        <end position="322"/>
    </location>
</feature>
<evidence type="ECO:0000256" key="11">
    <source>
        <dbReference type="ARBA" id="ARBA00022989"/>
    </source>
</evidence>
<evidence type="ECO:0000256" key="3">
    <source>
        <dbReference type="ARBA" id="ARBA00012438"/>
    </source>
</evidence>
<dbReference type="InterPro" id="IPR050640">
    <property type="entry name" value="Bact_2-comp_sensor_kinase"/>
</dbReference>
<dbReference type="SMART" id="SM00387">
    <property type="entry name" value="HATPase_c"/>
    <property type="match status" value="1"/>
</dbReference>
<accession>A0A3A1VQF5</accession>
<keyword evidence="12" id="KW-0902">Two-component regulatory system</keyword>
<comment type="catalytic activity">
    <reaction evidence="1">
        <text>ATP + protein L-histidine = ADP + protein N-phospho-L-histidine.</text>
        <dbReference type="EC" id="2.7.13.3"/>
    </reaction>
</comment>
<evidence type="ECO:0000256" key="14">
    <source>
        <dbReference type="SAM" id="Phobius"/>
    </source>
</evidence>
<evidence type="ECO:0000313" key="17">
    <source>
        <dbReference type="EMBL" id="RIX59720.1"/>
    </source>
</evidence>